<dbReference type="EC" id="5.4.99.12" evidence="4"/>
<evidence type="ECO:0000256" key="2">
    <source>
        <dbReference type="ARBA" id="ARBA00022694"/>
    </source>
</evidence>
<proteinExistence type="inferred from homology"/>
<dbReference type="NCBIfam" id="TIGR00071">
    <property type="entry name" value="hisT_truA"/>
    <property type="match status" value="1"/>
</dbReference>
<reference evidence="9 10" key="1">
    <citation type="submission" date="2015-04" db="EMBL/GenBank/DDBJ databases">
        <title>Draft Genome Sequence of the Novel Agar-Digesting Marine Bacterium Q1.</title>
        <authorList>
            <person name="Li Y."/>
            <person name="Li D."/>
            <person name="Chen G."/>
            <person name="Du Z."/>
        </authorList>
    </citation>
    <scope>NUCLEOTIDE SEQUENCE [LARGE SCALE GENOMIC DNA]</scope>
    <source>
        <strain evidence="9 10">Q1</strain>
    </source>
</reference>
<dbReference type="PANTHER" id="PTHR11142">
    <property type="entry name" value="PSEUDOURIDYLATE SYNTHASE"/>
    <property type="match status" value="1"/>
</dbReference>
<dbReference type="GO" id="GO:0160147">
    <property type="term" value="F:tRNA pseudouridine(38-40) synthase activity"/>
    <property type="evidence" value="ECO:0007669"/>
    <property type="project" value="UniProtKB-EC"/>
</dbReference>
<comment type="caution">
    <text evidence="4">Lacks conserved residue(s) required for the propagation of feature annotation.</text>
</comment>
<sequence>MKLALGIEYDGAQYSGWQRQDNVPSVQQKLEEALSYVADAEITVTCAGRTDAGVHATTQIVHFEPPKERKLIAWILGTNSKLPHDIAVKWVHPVSDEFHARYSATARRYRYVIYNSNFRPAIMQQGITHVHDPLDADAMHRAAQALVGEHDFSSFRATHCQANTPFRHLTHITVERTGDFIVVDVAANAFLHHMVRNIVGSLISIGKGEQAETWMAELLKTKDRKQAGVTAKPNGLYLVRVFYPEHFGLPQMPMGPLFLPEN</sequence>
<dbReference type="FunFam" id="3.30.70.660:FF:000001">
    <property type="entry name" value="tRNA pseudouridine synthase A"/>
    <property type="match status" value="1"/>
</dbReference>
<dbReference type="InterPro" id="IPR020097">
    <property type="entry name" value="PsdUridine_synth_TruA_a/b_dom"/>
</dbReference>
<evidence type="ECO:0000313" key="10">
    <source>
        <dbReference type="Proteomes" id="UP000037600"/>
    </source>
</evidence>
<comment type="similarity">
    <text evidence="1 4 7">Belongs to the tRNA pseudouridine synthase TruA family.</text>
</comment>
<dbReference type="HAMAP" id="MF_00171">
    <property type="entry name" value="TruA"/>
    <property type="match status" value="1"/>
</dbReference>
<evidence type="ECO:0000256" key="3">
    <source>
        <dbReference type="ARBA" id="ARBA00023235"/>
    </source>
</evidence>
<feature type="binding site" evidence="4 6">
    <location>
        <position position="109"/>
    </location>
    <ligand>
        <name>substrate</name>
    </ligand>
</feature>
<comment type="caution">
    <text evidence="9">The sequence shown here is derived from an EMBL/GenBank/DDBJ whole genome shotgun (WGS) entry which is preliminary data.</text>
</comment>
<evidence type="ECO:0000313" key="9">
    <source>
        <dbReference type="EMBL" id="KMT66692.1"/>
    </source>
</evidence>
<evidence type="ECO:0000259" key="8">
    <source>
        <dbReference type="Pfam" id="PF01416"/>
    </source>
</evidence>
<organism evidence="9 10">
    <name type="scientific">Catenovulum maritimum</name>
    <dbReference type="NCBI Taxonomy" id="1513271"/>
    <lineage>
        <taxon>Bacteria</taxon>
        <taxon>Pseudomonadati</taxon>
        <taxon>Pseudomonadota</taxon>
        <taxon>Gammaproteobacteria</taxon>
        <taxon>Alteromonadales</taxon>
        <taxon>Alteromonadaceae</taxon>
        <taxon>Catenovulum</taxon>
    </lineage>
</organism>
<dbReference type="CDD" id="cd02570">
    <property type="entry name" value="PseudoU_synth_EcTruA"/>
    <property type="match status" value="1"/>
</dbReference>
<feature type="active site" description="Nucleophile" evidence="4 5">
    <location>
        <position position="51"/>
    </location>
</feature>
<keyword evidence="10" id="KW-1185">Reference proteome</keyword>
<dbReference type="GO" id="GO:0003723">
    <property type="term" value="F:RNA binding"/>
    <property type="evidence" value="ECO:0007669"/>
    <property type="project" value="InterPro"/>
</dbReference>
<keyword evidence="2 4" id="KW-0819">tRNA processing</keyword>
<dbReference type="PANTHER" id="PTHR11142:SF0">
    <property type="entry name" value="TRNA PSEUDOURIDINE SYNTHASE-LIKE 1"/>
    <property type="match status" value="1"/>
</dbReference>
<dbReference type="Gene3D" id="3.30.70.580">
    <property type="entry name" value="Pseudouridine synthase I, catalytic domain, N-terminal subdomain"/>
    <property type="match status" value="1"/>
</dbReference>
<protein>
    <recommendedName>
        <fullName evidence="4">tRNA pseudouridine synthase A</fullName>
        <ecNumber evidence="4">5.4.99.12</ecNumber>
    </recommendedName>
    <alternativeName>
        <fullName evidence="4">tRNA pseudouridine(38-40) synthase</fullName>
    </alternativeName>
    <alternativeName>
        <fullName evidence="4">tRNA pseudouridylate synthase I</fullName>
    </alternativeName>
    <alternativeName>
        <fullName evidence="4">tRNA-uridine isomerase I</fullName>
    </alternativeName>
</protein>
<dbReference type="Pfam" id="PF01416">
    <property type="entry name" value="PseudoU_synth_1"/>
    <property type="match status" value="2"/>
</dbReference>
<dbReference type="STRING" id="1513271.XM47_00740"/>
<evidence type="ECO:0000256" key="6">
    <source>
        <dbReference type="PIRSR" id="PIRSR001430-2"/>
    </source>
</evidence>
<dbReference type="PIRSF" id="PIRSF001430">
    <property type="entry name" value="tRNA_psdUrid_synth"/>
    <property type="match status" value="1"/>
</dbReference>
<dbReference type="FunFam" id="3.30.70.580:FF:000001">
    <property type="entry name" value="tRNA pseudouridine synthase A"/>
    <property type="match status" value="1"/>
</dbReference>
<dbReference type="EMBL" id="LAZL01000002">
    <property type="protein sequence ID" value="KMT66692.1"/>
    <property type="molecule type" value="Genomic_DNA"/>
</dbReference>
<evidence type="ECO:0000256" key="7">
    <source>
        <dbReference type="RuleBase" id="RU003792"/>
    </source>
</evidence>
<evidence type="ECO:0000256" key="5">
    <source>
        <dbReference type="PIRSR" id="PIRSR001430-1"/>
    </source>
</evidence>
<dbReference type="OrthoDB" id="9811823at2"/>
<comment type="catalytic activity">
    <reaction evidence="4 7">
        <text>uridine(38/39/40) in tRNA = pseudouridine(38/39/40) in tRNA</text>
        <dbReference type="Rhea" id="RHEA:22376"/>
        <dbReference type="Rhea" id="RHEA-COMP:10085"/>
        <dbReference type="Rhea" id="RHEA-COMP:10087"/>
        <dbReference type="ChEBI" id="CHEBI:65314"/>
        <dbReference type="ChEBI" id="CHEBI:65315"/>
        <dbReference type="EC" id="5.4.99.12"/>
    </reaction>
</comment>
<feature type="domain" description="Pseudouridine synthase I TruA alpha/beta" evidence="8">
    <location>
        <begin position="142"/>
        <end position="244"/>
    </location>
</feature>
<feature type="domain" description="Pseudouridine synthase I TruA alpha/beta" evidence="8">
    <location>
        <begin position="8"/>
        <end position="103"/>
    </location>
</feature>
<dbReference type="InterPro" id="IPR001406">
    <property type="entry name" value="PsdUridine_synth_TruA"/>
</dbReference>
<gene>
    <name evidence="4 9" type="primary">truA</name>
    <name evidence="9" type="ORF">XM47_00740</name>
</gene>
<dbReference type="GO" id="GO:0031119">
    <property type="term" value="P:tRNA pseudouridine synthesis"/>
    <property type="evidence" value="ECO:0007669"/>
    <property type="project" value="UniProtKB-UniRule"/>
</dbReference>
<keyword evidence="3 4" id="KW-0413">Isomerase</keyword>
<dbReference type="AlphaFoldDB" id="A0A0J8GVC6"/>
<name>A0A0J8GVC6_9ALTE</name>
<evidence type="ECO:0000256" key="4">
    <source>
        <dbReference type="HAMAP-Rule" id="MF_00171"/>
    </source>
</evidence>
<evidence type="ECO:0000256" key="1">
    <source>
        <dbReference type="ARBA" id="ARBA00009375"/>
    </source>
</evidence>
<dbReference type="Proteomes" id="UP000037600">
    <property type="component" value="Unassembled WGS sequence"/>
</dbReference>
<comment type="function">
    <text evidence="4">Formation of pseudouridine at positions 38, 39 and 40 in the anticodon stem and loop of transfer RNAs.</text>
</comment>
<dbReference type="InterPro" id="IPR020103">
    <property type="entry name" value="PsdUridine_synth_cat_dom_sf"/>
</dbReference>
<dbReference type="RefSeq" id="WP_048688239.1">
    <property type="nucleotide sequence ID" value="NZ_KQ130482.1"/>
</dbReference>
<dbReference type="InterPro" id="IPR020095">
    <property type="entry name" value="PsdUridine_synth_TruA_C"/>
</dbReference>
<dbReference type="SUPFAM" id="SSF55120">
    <property type="entry name" value="Pseudouridine synthase"/>
    <property type="match status" value="1"/>
</dbReference>
<dbReference type="Gene3D" id="3.30.70.660">
    <property type="entry name" value="Pseudouridine synthase I, catalytic domain, C-terminal subdomain"/>
    <property type="match status" value="1"/>
</dbReference>
<accession>A0A0J8GVC6</accession>
<dbReference type="PATRIC" id="fig|1513271.3.peg.154"/>
<dbReference type="InterPro" id="IPR020094">
    <property type="entry name" value="TruA/RsuA/RluB/E/F_N"/>
</dbReference>
<comment type="subunit">
    <text evidence="4">Homodimer.</text>
</comment>